<keyword evidence="1 4" id="KW-0645">Protease</keyword>
<dbReference type="CDD" id="cd22744">
    <property type="entry name" value="OTU"/>
    <property type="match status" value="1"/>
</dbReference>
<dbReference type="Pfam" id="PF00082">
    <property type="entry name" value="Peptidase_S8"/>
    <property type="match status" value="1"/>
</dbReference>
<dbReference type="GO" id="GO:0016485">
    <property type="term" value="P:protein processing"/>
    <property type="evidence" value="ECO:0007669"/>
    <property type="project" value="TreeGrafter"/>
</dbReference>
<protein>
    <recommendedName>
        <fullName evidence="5">Peptidase S8/S53 domain-containing protein</fullName>
    </recommendedName>
</protein>
<proteinExistence type="inferred from homology"/>
<dbReference type="EMBL" id="JEMB01002027">
    <property type="protein sequence ID" value="KYF83915.1"/>
    <property type="molecule type" value="Genomic_DNA"/>
</dbReference>
<evidence type="ECO:0000259" key="5">
    <source>
        <dbReference type="Pfam" id="PF00082"/>
    </source>
</evidence>
<dbReference type="PRINTS" id="PR00723">
    <property type="entry name" value="SUBTILISIN"/>
</dbReference>
<comment type="similarity">
    <text evidence="4">Belongs to the peptidase S8 family.</text>
</comment>
<dbReference type="InterPro" id="IPR000209">
    <property type="entry name" value="Peptidase_S8/S53_dom"/>
</dbReference>
<dbReference type="InterPro" id="IPR015500">
    <property type="entry name" value="Peptidase_S8_subtilisin-rel"/>
</dbReference>
<feature type="active site" description="Charge relay system" evidence="4">
    <location>
        <position position="308"/>
    </location>
</feature>
<dbReference type="Proteomes" id="UP000075635">
    <property type="component" value="Unassembled WGS sequence"/>
</dbReference>
<dbReference type="CDD" id="cd00306">
    <property type="entry name" value="Peptidases_S8_S53"/>
    <property type="match status" value="1"/>
</dbReference>
<accession>A0A150RUM6</accession>
<dbReference type="PANTHER" id="PTHR42884">
    <property type="entry name" value="PROPROTEIN CONVERTASE SUBTILISIN/KEXIN-RELATED"/>
    <property type="match status" value="1"/>
</dbReference>
<keyword evidence="3 4" id="KW-0720">Serine protease</keyword>
<dbReference type="PROSITE" id="PS51892">
    <property type="entry name" value="SUBTILASE"/>
    <property type="match status" value="1"/>
</dbReference>
<comment type="caution">
    <text evidence="6">The sequence shown here is derived from an EMBL/GenBank/DDBJ whole genome shotgun (WGS) entry which is preliminary data.</text>
</comment>
<name>A0A150RUM6_SORCE</name>
<evidence type="ECO:0000256" key="1">
    <source>
        <dbReference type="ARBA" id="ARBA00022670"/>
    </source>
</evidence>
<organism evidence="6 7">
    <name type="scientific">Sorangium cellulosum</name>
    <name type="common">Polyangium cellulosum</name>
    <dbReference type="NCBI Taxonomy" id="56"/>
    <lineage>
        <taxon>Bacteria</taxon>
        <taxon>Pseudomonadati</taxon>
        <taxon>Myxococcota</taxon>
        <taxon>Polyangia</taxon>
        <taxon>Polyangiales</taxon>
        <taxon>Polyangiaceae</taxon>
        <taxon>Sorangium</taxon>
    </lineage>
</organism>
<feature type="active site" description="Charge relay system" evidence="4">
    <location>
        <position position="337"/>
    </location>
</feature>
<evidence type="ECO:0000256" key="3">
    <source>
        <dbReference type="ARBA" id="ARBA00022825"/>
    </source>
</evidence>
<keyword evidence="2 4" id="KW-0378">Hydrolase</keyword>
<evidence type="ECO:0000256" key="4">
    <source>
        <dbReference type="PROSITE-ProRule" id="PRU01240"/>
    </source>
</evidence>
<feature type="active site" description="Charge relay system" evidence="4">
    <location>
        <position position="514"/>
    </location>
</feature>
<dbReference type="GO" id="GO:0016020">
    <property type="term" value="C:membrane"/>
    <property type="evidence" value="ECO:0007669"/>
    <property type="project" value="TreeGrafter"/>
</dbReference>
<sequence length="639" mass="69177">MPCSDHQESVDRKCGECFLADLLAFDPQGKLAESNAKKLNAWLSELELTPSQEDLCLPIIASLNLQLKGVHLGDVLQPDEIQDFHRTRYRERMGMAGAWIGFYELEVLARLFNVQFDVAVPAGRRRWRLYQIGGQLLAPQVIPELVLRWTGNHYDVGVIRHPDGDGVVLGTVRETNGLGNCGLEAFLLLLLTRPTVSVPLLLQIQDQPARGVLTGFQQVMKQSSKGKVNANSELYATALSTLREIMVGEMSDPEVNAAILAEGVLPQSRKESDRDVVASWQDLMNVDEARRLALERSSLSPICVGVTDSGFLETHDLLRDVATLEGQNAEELKNKEHGTLCAGLIAGTAWGEFLGGVARGDRFGKLNVMLRLRVYGSGTSRADVKNWKTSIQDRNVRVVSMSYGTVGDRLADTGNAIQELSGEGAPCVFVIAAGNEGQNRDFLVLGMAAIVVTATTVEKTDKGRYVERLIDDCNRGLGVTVCAPGSGTVGDEDGLLTVKSTSASSKLGDHSNTSAATPMVAGVAALMLAVNPALTPGEVKEILCLTAVQIDPGNETWTVASVPFTPLQLPSRELAERPYSIKYGFGRVDAAAAVAMAIRRITPIVQSGKSGKSEIVISSVKRDRRLPSVIPRKRDKKLK</sequence>
<evidence type="ECO:0000256" key="2">
    <source>
        <dbReference type="ARBA" id="ARBA00022801"/>
    </source>
</evidence>
<dbReference type="InterPro" id="IPR036852">
    <property type="entry name" value="Peptidase_S8/S53_dom_sf"/>
</dbReference>
<feature type="domain" description="Peptidase S8/S53" evidence="5">
    <location>
        <begin position="302"/>
        <end position="551"/>
    </location>
</feature>
<gene>
    <name evidence="6" type="ORF">BE17_43025</name>
</gene>
<dbReference type="GO" id="GO:0004252">
    <property type="term" value="F:serine-type endopeptidase activity"/>
    <property type="evidence" value="ECO:0007669"/>
    <property type="project" value="UniProtKB-UniRule"/>
</dbReference>
<evidence type="ECO:0000313" key="7">
    <source>
        <dbReference type="Proteomes" id="UP000075635"/>
    </source>
</evidence>
<dbReference type="AlphaFoldDB" id="A0A150RUM6"/>
<dbReference type="PANTHER" id="PTHR42884:SF14">
    <property type="entry name" value="NEUROENDOCRINE CONVERTASE 1"/>
    <property type="match status" value="1"/>
</dbReference>
<evidence type="ECO:0000313" key="6">
    <source>
        <dbReference type="EMBL" id="KYF83915.1"/>
    </source>
</evidence>
<dbReference type="SUPFAM" id="SSF52743">
    <property type="entry name" value="Subtilisin-like"/>
    <property type="match status" value="1"/>
</dbReference>
<reference evidence="6 7" key="1">
    <citation type="submission" date="2014-02" db="EMBL/GenBank/DDBJ databases">
        <title>The small core and large imbalanced accessory genome model reveals a collaborative survival strategy of Sorangium cellulosum strains in nature.</title>
        <authorList>
            <person name="Han K."/>
            <person name="Peng R."/>
            <person name="Blom J."/>
            <person name="Li Y.-Z."/>
        </authorList>
    </citation>
    <scope>NUCLEOTIDE SEQUENCE [LARGE SCALE GENOMIC DNA]</scope>
    <source>
        <strain evidence="6 7">So0011-07</strain>
    </source>
</reference>
<dbReference type="Gene3D" id="3.40.50.200">
    <property type="entry name" value="Peptidase S8/S53 domain"/>
    <property type="match status" value="1"/>
</dbReference>